<keyword evidence="3" id="KW-1185">Reference proteome</keyword>
<evidence type="ECO:0000256" key="1">
    <source>
        <dbReference type="SAM" id="SignalP"/>
    </source>
</evidence>
<dbReference type="AlphaFoldDB" id="A0A9X2SJ65"/>
<dbReference type="EMBL" id="JAMXQV010000008">
    <property type="protein sequence ID" value="MCR6484462.1"/>
    <property type="molecule type" value="Genomic_DNA"/>
</dbReference>
<keyword evidence="1" id="KW-0732">Signal</keyword>
<reference evidence="2" key="1">
    <citation type="submission" date="2022-06" db="EMBL/GenBank/DDBJ databases">
        <title>Amycolatopsis iheyaensis sp. nov., a new species of the genus Amycolatopsis isolated from soil in Iheya island, Japan.</title>
        <authorList>
            <person name="Ngamcharungchit C."/>
            <person name="Kanto H."/>
            <person name="Take A."/>
            <person name="Intra B."/>
            <person name="Matsumoto A."/>
            <person name="Panbangred W."/>
            <person name="Inahashi Y."/>
        </authorList>
    </citation>
    <scope>NUCLEOTIDE SEQUENCE</scope>
    <source>
        <strain evidence="2">OK19-0408</strain>
    </source>
</reference>
<evidence type="ECO:0000313" key="2">
    <source>
        <dbReference type="EMBL" id="MCR6484462.1"/>
    </source>
</evidence>
<evidence type="ECO:0000313" key="3">
    <source>
        <dbReference type="Proteomes" id="UP001144096"/>
    </source>
</evidence>
<organism evidence="2 3">
    <name type="scientific">Amycolatopsis iheyensis</name>
    <dbReference type="NCBI Taxonomy" id="2945988"/>
    <lineage>
        <taxon>Bacteria</taxon>
        <taxon>Bacillati</taxon>
        <taxon>Actinomycetota</taxon>
        <taxon>Actinomycetes</taxon>
        <taxon>Pseudonocardiales</taxon>
        <taxon>Pseudonocardiaceae</taxon>
        <taxon>Amycolatopsis</taxon>
    </lineage>
</organism>
<evidence type="ECO:0008006" key="4">
    <source>
        <dbReference type="Google" id="ProtNLM"/>
    </source>
</evidence>
<dbReference type="PROSITE" id="PS51257">
    <property type="entry name" value="PROKAR_LIPOPROTEIN"/>
    <property type="match status" value="1"/>
</dbReference>
<proteinExistence type="predicted"/>
<protein>
    <recommendedName>
        <fullName evidence="4">HAF family extracellular repeat protein</fullName>
    </recommendedName>
</protein>
<comment type="caution">
    <text evidence="2">The sequence shown here is derived from an EMBL/GenBank/DDBJ whole genome shotgun (WGS) entry which is preliminary data.</text>
</comment>
<dbReference type="RefSeq" id="WP_257921089.1">
    <property type="nucleotide sequence ID" value="NZ_JAMXQV010000008.1"/>
</dbReference>
<gene>
    <name evidence="2" type="ORF">M8542_16685</name>
</gene>
<feature type="signal peptide" evidence="1">
    <location>
        <begin position="1"/>
        <end position="27"/>
    </location>
</feature>
<accession>A0A9X2SJ65</accession>
<name>A0A9X2SJ65_9PSEU</name>
<feature type="chain" id="PRO_5040773534" description="HAF family extracellular repeat protein" evidence="1">
    <location>
        <begin position="28"/>
        <end position="348"/>
    </location>
</feature>
<dbReference type="Proteomes" id="UP001144096">
    <property type="component" value="Unassembled WGS sequence"/>
</dbReference>
<sequence length="348" mass="34938">MRARGKYIAAAAATLMGTVLVAAPASAVSTAGCQWTSAVLPVPGGYSLEDLGGGDGAGAVAGTLRPAKAGDPLVGVVWRANRATVLGTAFGQNTELSDVNAAGVAVGSYADPHVFGVPDLHHAIRYTGGRFERLPEPPGFANTTAMAINTRGDIMGAVGETANNGLYRTVLRPADAPGTVEVLPAPRDFFQSPGGLDEDGTVAAGILGGAPSGGFEGYLWPRGGPAVQLASPVPAGDVVPTAIAGGRVAGYAGDAGAFLWHLDGSVDRALPGVRHVWAMNPAGDIAGSADDGSTLFLPAGGGPAQTLVPGGTGQEGWVRDVAGNGDVVGTVTTQSPEYRRDVVRWHCG</sequence>